<dbReference type="Proteomes" id="UP001228905">
    <property type="component" value="Unassembled WGS sequence"/>
</dbReference>
<keyword evidence="3" id="KW-1185">Reference proteome</keyword>
<dbReference type="InterPro" id="IPR000182">
    <property type="entry name" value="GNAT_dom"/>
</dbReference>
<name>A0ABU0ITG7_9CAUL</name>
<dbReference type="RefSeq" id="WP_307350517.1">
    <property type="nucleotide sequence ID" value="NZ_JAUSVS010000006.1"/>
</dbReference>
<comment type="caution">
    <text evidence="2">The sequence shown here is derived from an EMBL/GenBank/DDBJ whole genome shotgun (WGS) entry which is preliminary data.</text>
</comment>
<dbReference type="SUPFAM" id="SSF55729">
    <property type="entry name" value="Acyl-CoA N-acyltransferases (Nat)"/>
    <property type="match status" value="1"/>
</dbReference>
<evidence type="ECO:0000259" key="1">
    <source>
        <dbReference type="PROSITE" id="PS51186"/>
    </source>
</evidence>
<dbReference type="PROSITE" id="PS51186">
    <property type="entry name" value="GNAT"/>
    <property type="match status" value="1"/>
</dbReference>
<dbReference type="InterPro" id="IPR016181">
    <property type="entry name" value="Acyl_CoA_acyltransferase"/>
</dbReference>
<dbReference type="Pfam" id="PF00583">
    <property type="entry name" value="Acetyltransf_1"/>
    <property type="match status" value="1"/>
</dbReference>
<evidence type="ECO:0000313" key="2">
    <source>
        <dbReference type="EMBL" id="MDQ0465297.1"/>
    </source>
</evidence>
<dbReference type="Gene3D" id="3.40.630.30">
    <property type="match status" value="1"/>
</dbReference>
<dbReference type="CDD" id="cd04301">
    <property type="entry name" value="NAT_SF"/>
    <property type="match status" value="1"/>
</dbReference>
<accession>A0ABU0ITG7</accession>
<feature type="domain" description="N-acetyltransferase" evidence="1">
    <location>
        <begin position="1"/>
        <end position="141"/>
    </location>
</feature>
<organism evidence="2 3">
    <name type="scientific">Caulobacter ginsengisoli</name>
    <dbReference type="NCBI Taxonomy" id="400775"/>
    <lineage>
        <taxon>Bacteria</taxon>
        <taxon>Pseudomonadati</taxon>
        <taxon>Pseudomonadota</taxon>
        <taxon>Alphaproteobacteria</taxon>
        <taxon>Caulobacterales</taxon>
        <taxon>Caulobacteraceae</taxon>
        <taxon>Caulobacter</taxon>
    </lineage>
</organism>
<protein>
    <submittedName>
        <fullName evidence="2">Ribosomal protein S18 acetylase RimI-like enzyme</fullName>
    </submittedName>
</protein>
<sequence length="141" mass="15535">MDELMLSHEAEVDEATARRISDGLDDHNLAMTGVHDWQPVGLVLRTGQGELAGGLMGHVWGGWLDIKTLWIAEPFQGRGHGSRLIGEAEAFAVRHGAVWATLDTHNPRARLLYERLGYRVVGELPDFPPGFSKVLMKKALA</sequence>
<dbReference type="EMBL" id="JAUSVS010000006">
    <property type="protein sequence ID" value="MDQ0465297.1"/>
    <property type="molecule type" value="Genomic_DNA"/>
</dbReference>
<gene>
    <name evidence="2" type="ORF">QO010_003084</name>
</gene>
<evidence type="ECO:0000313" key="3">
    <source>
        <dbReference type="Proteomes" id="UP001228905"/>
    </source>
</evidence>
<reference evidence="2 3" key="1">
    <citation type="submission" date="2023-07" db="EMBL/GenBank/DDBJ databases">
        <title>Genomic Encyclopedia of Type Strains, Phase IV (KMG-IV): sequencing the most valuable type-strain genomes for metagenomic binning, comparative biology and taxonomic classification.</title>
        <authorList>
            <person name="Goeker M."/>
        </authorList>
    </citation>
    <scope>NUCLEOTIDE SEQUENCE [LARGE SCALE GENOMIC DNA]</scope>
    <source>
        <strain evidence="2 3">DSM 18695</strain>
    </source>
</reference>
<proteinExistence type="predicted"/>